<sequence length="487" mass="54170">MRSGTITPEELFGLLLREEEESLAEDFRSTTTNTQFGATPSHALLTYNYPAPSLNVNQSSILGPPHSLITLLIILIITLNLWYLNNIPIPLDPIIVGPNDVCNVKYVLLLILRPDTLIRVLHIMANLSSQTYTGNDGLADSQGRKLLRGTLYDDLYRLQTPSPHSRSSTPSIFLGEHISLVASQQVCSHPPTHSIAPRSLSNIPVTSFIPSSEQPNHTNVPSSVPSSAPLQIEHVPSTNPPENLPQLTDFSYPTTTPSYFRPSAIIHLFEVKPKALITSRHSLPPDPYRIPEPTTYHQASKFLEWHHATRTKFLALMRNKTGTLVPPPPTELGSRLILSGDAHLYRSVVGALQYITITRPEISYAVNRVCQFMQSPTIAHWSAVKRILRYLKGLIHDGLFLRPMSDSSLVAFSNAGWISDLDDSRSQHDFALFYGRNLISWSSRKQKVVAFAITDLIWVQQFISKLHAPLAAPPIVLCDNLSAQLLS</sequence>
<dbReference type="CDD" id="cd09272">
    <property type="entry name" value="RNase_HI_RT_Ty1"/>
    <property type="match status" value="1"/>
</dbReference>
<dbReference type="PANTHER" id="PTHR11439">
    <property type="entry name" value="GAG-POL-RELATED RETROTRANSPOSON"/>
    <property type="match status" value="1"/>
</dbReference>
<organism evidence="2">
    <name type="scientific">Solanum lycopersicum</name>
    <name type="common">Tomato</name>
    <name type="synonym">Lycopersicon esculentum</name>
    <dbReference type="NCBI Taxonomy" id="4081"/>
    <lineage>
        <taxon>Eukaryota</taxon>
        <taxon>Viridiplantae</taxon>
        <taxon>Streptophyta</taxon>
        <taxon>Embryophyta</taxon>
        <taxon>Tracheophyta</taxon>
        <taxon>Spermatophyta</taxon>
        <taxon>Magnoliopsida</taxon>
        <taxon>eudicotyledons</taxon>
        <taxon>Gunneridae</taxon>
        <taxon>Pentapetalae</taxon>
        <taxon>asterids</taxon>
        <taxon>lamiids</taxon>
        <taxon>Solanales</taxon>
        <taxon>Solanaceae</taxon>
        <taxon>Solanoideae</taxon>
        <taxon>Solaneae</taxon>
        <taxon>Solanum</taxon>
        <taxon>Solanum subgen. Lycopersicon</taxon>
    </lineage>
</organism>
<reference evidence="2" key="2">
    <citation type="submission" date="2019-01" db="UniProtKB">
        <authorList>
            <consortium name="EnsemblPlants"/>
        </authorList>
    </citation>
    <scope>IDENTIFICATION</scope>
    <source>
        <strain evidence="2">cv. Heinz 1706</strain>
    </source>
</reference>
<feature type="region of interest" description="Disordered" evidence="1">
    <location>
        <begin position="210"/>
        <end position="245"/>
    </location>
</feature>
<dbReference type="InParanoid" id="A0A3Q7G923"/>
<keyword evidence="3" id="KW-1185">Reference proteome</keyword>
<dbReference type="Proteomes" id="UP000004994">
    <property type="component" value="Chromosome 3"/>
</dbReference>
<reference evidence="2" key="1">
    <citation type="journal article" date="2012" name="Nature">
        <title>The tomato genome sequence provides insights into fleshy fruit evolution.</title>
        <authorList>
            <consortium name="Tomato Genome Consortium"/>
        </authorList>
    </citation>
    <scope>NUCLEOTIDE SEQUENCE [LARGE SCALE GENOMIC DNA]</scope>
    <source>
        <strain evidence="2">cv. Heinz 1706</strain>
    </source>
</reference>
<name>A0A3Q7G923_SOLLC</name>
<evidence type="ECO:0000256" key="1">
    <source>
        <dbReference type="SAM" id="MobiDB-lite"/>
    </source>
</evidence>
<evidence type="ECO:0000313" key="2">
    <source>
        <dbReference type="EnsemblPlants" id="Solyc03g078385.1.1"/>
    </source>
</evidence>
<dbReference type="AlphaFoldDB" id="A0A3Q7G923"/>
<protein>
    <recommendedName>
        <fullName evidence="4">Reverse transcriptase Ty1/copia-type domain-containing protein</fullName>
    </recommendedName>
</protein>
<proteinExistence type="predicted"/>
<accession>A0A3Q7G923</accession>
<dbReference type="STRING" id="4081.A0A3Q7G923"/>
<feature type="compositionally biased region" description="Polar residues" evidence="1">
    <location>
        <begin position="210"/>
        <end position="229"/>
    </location>
</feature>
<dbReference type="PANTHER" id="PTHR11439:SF455">
    <property type="entry name" value="RLK (RECEPTOR-LIKE PROTEIN KINASE) 8, PUTATIVE-RELATED"/>
    <property type="match status" value="1"/>
</dbReference>
<evidence type="ECO:0008006" key="4">
    <source>
        <dbReference type="Google" id="ProtNLM"/>
    </source>
</evidence>
<dbReference type="EnsemblPlants" id="Solyc03g078385.1.1">
    <property type="protein sequence ID" value="Solyc03g078385.1.1"/>
    <property type="gene ID" value="Solyc03g078385.1"/>
</dbReference>
<evidence type="ECO:0000313" key="3">
    <source>
        <dbReference type="Proteomes" id="UP000004994"/>
    </source>
</evidence>
<dbReference type="Gramene" id="Solyc03g078385.1.1">
    <property type="protein sequence ID" value="Solyc03g078385.1.1"/>
    <property type="gene ID" value="Solyc03g078385.1"/>
</dbReference>